<gene>
    <name evidence="3" type="ORF">BMT91_10015</name>
</gene>
<evidence type="ECO:0000259" key="2">
    <source>
        <dbReference type="Pfam" id="PF17948"/>
    </source>
</evidence>
<dbReference type="EMBL" id="MPAF01000015">
    <property type="protein sequence ID" value="OOK28735.1"/>
    <property type="molecule type" value="Genomic_DNA"/>
</dbReference>
<dbReference type="Proteomes" id="UP000188855">
    <property type="component" value="Unassembled WGS sequence"/>
</dbReference>
<name>A0AAX0KFI9_ECOLX</name>
<evidence type="ECO:0000313" key="4">
    <source>
        <dbReference type="Proteomes" id="UP000188855"/>
    </source>
</evidence>
<protein>
    <submittedName>
        <fullName evidence="3">Primosomal protein</fullName>
    </submittedName>
</protein>
<dbReference type="Pfam" id="PF17948">
    <property type="entry name" value="DnaT"/>
    <property type="match status" value="1"/>
</dbReference>
<proteinExistence type="predicted"/>
<organism evidence="3 4">
    <name type="scientific">Escherichia coli</name>
    <dbReference type="NCBI Taxonomy" id="562"/>
    <lineage>
        <taxon>Bacteria</taxon>
        <taxon>Pseudomonadati</taxon>
        <taxon>Pseudomonadota</taxon>
        <taxon>Gammaproteobacteria</taxon>
        <taxon>Enterobacterales</taxon>
        <taxon>Enterobacteriaceae</taxon>
        <taxon>Escherichia</taxon>
    </lineage>
</organism>
<accession>A0AAX0KFI9</accession>
<reference evidence="3 4" key="1">
    <citation type="submission" date="2016-10" db="EMBL/GenBank/DDBJ databases">
        <title>Whole genome sequences of antibiotic resistant commensal Escherichia coli from healthy Australian adults.</title>
        <authorList>
            <person name="Moran R.A."/>
            <person name="Anantham S."/>
            <person name="Nigro S.J."/>
            <person name="Holt K.E."/>
            <person name="Hall R.M."/>
        </authorList>
    </citation>
    <scope>NUCLEOTIDE SEQUENCE [LARGE SCALE GENOMIC DNA]</scope>
    <source>
        <strain evidence="3 4">2.3-R4</strain>
    </source>
</reference>
<dbReference type="Pfam" id="PF13730">
    <property type="entry name" value="HTH_36"/>
    <property type="match status" value="1"/>
</dbReference>
<feature type="compositionally biased region" description="Basic and acidic residues" evidence="1">
    <location>
        <begin position="186"/>
        <end position="202"/>
    </location>
</feature>
<feature type="domain" description="DnaT DNA-binding" evidence="2">
    <location>
        <begin position="224"/>
        <end position="291"/>
    </location>
</feature>
<sequence>MSRHATDWAWETDPGSSSLKLILLSMADRADEYNLCYPSIERLVKDTCLNKKTVQAGLISLMKMGLISDTGERKGATKRVRVFSLNITKNGNIKGNREGGNEPENGNVTENGNIPKNGMLNDPKNGMLNDPKNGMLNDPKNGMLNDPKNGMLNDPKNGMLNDPKNGMLNDPKNGIQNQSYNQSFNQERESRTKNGDSVHHDPGANNAVMNNFVPPGGPGQLGKFVMHEQWQPSDDFLRKSSLQGIYLDSLPTAQELAEFRIYWMAEGKAYHQAQWEQKLARRLQISRQKQSTLPDNNVPHWNSPEAWEDFL</sequence>
<dbReference type="AlphaFoldDB" id="A0AAX0KFI9"/>
<feature type="region of interest" description="Disordered" evidence="1">
    <location>
        <begin position="93"/>
        <end position="117"/>
    </location>
</feature>
<feature type="region of interest" description="Disordered" evidence="1">
    <location>
        <begin position="183"/>
        <end position="205"/>
    </location>
</feature>
<dbReference type="InterPro" id="IPR040480">
    <property type="entry name" value="DnaT_DNA_bind"/>
</dbReference>
<dbReference type="Gene3D" id="1.10.8.1180">
    <property type="match status" value="1"/>
</dbReference>
<comment type="caution">
    <text evidence="3">The sequence shown here is derived from an EMBL/GenBank/DDBJ whole genome shotgun (WGS) entry which is preliminary data.</text>
</comment>
<feature type="compositionally biased region" description="Low complexity" evidence="1">
    <location>
        <begin position="102"/>
        <end position="113"/>
    </location>
</feature>
<evidence type="ECO:0000313" key="3">
    <source>
        <dbReference type="EMBL" id="OOK28735.1"/>
    </source>
</evidence>
<evidence type="ECO:0000256" key="1">
    <source>
        <dbReference type="SAM" id="MobiDB-lite"/>
    </source>
</evidence>